<sequence length="225" mass="25218">MLALGYNEYGGHPGRRLGLLDNAAPSPARRPNFFSNPLSFVLSYIQPYTEWEKAGQERTKWFRTRGQGYHGPQSTKPQTLGYGLADSPVGLLAWIYEKLLDWTDDYPWDDDEVLTWVSSYYFSRAGPTATLRIYYEVLWGEDQYPLPAASPTIPMGISYFPKEIIVLPRVWTRLLGNVVAEAEHEKGGHFAAHEQPEALVGDLRAMFGRGGPAFGVVGGRNGYDV</sequence>
<dbReference type="Gene3D" id="3.40.50.1820">
    <property type="entry name" value="alpha/beta hydrolase"/>
    <property type="match status" value="1"/>
</dbReference>
<dbReference type="OrthoDB" id="7130006at2759"/>
<proteinExistence type="inferred from homology"/>
<comment type="caution">
    <text evidence="3">The sequence shown here is derived from an EMBL/GenBank/DDBJ whole genome shotgun (WGS) entry which is preliminary data.</text>
</comment>
<keyword evidence="4" id="KW-1185">Reference proteome</keyword>
<dbReference type="PANTHER" id="PTHR21661">
    <property type="entry name" value="EPOXIDE HYDROLASE 1-RELATED"/>
    <property type="match status" value="1"/>
</dbReference>
<dbReference type="InterPro" id="IPR029058">
    <property type="entry name" value="AB_hydrolase_fold"/>
</dbReference>
<dbReference type="SUPFAM" id="SSF53474">
    <property type="entry name" value="alpha/beta-Hydrolases"/>
    <property type="match status" value="1"/>
</dbReference>
<comment type="similarity">
    <text evidence="1">Belongs to the peptidase S33 family.</text>
</comment>
<dbReference type="Proteomes" id="UP000636479">
    <property type="component" value="Unassembled WGS sequence"/>
</dbReference>
<dbReference type="PANTHER" id="PTHR21661:SF35">
    <property type="entry name" value="EPOXIDE HYDROLASE"/>
    <property type="match status" value="1"/>
</dbReference>
<organism evidence="3 4">
    <name type="scientific">Mycena indigotica</name>
    <dbReference type="NCBI Taxonomy" id="2126181"/>
    <lineage>
        <taxon>Eukaryota</taxon>
        <taxon>Fungi</taxon>
        <taxon>Dikarya</taxon>
        <taxon>Basidiomycota</taxon>
        <taxon>Agaricomycotina</taxon>
        <taxon>Agaricomycetes</taxon>
        <taxon>Agaricomycetidae</taxon>
        <taxon>Agaricales</taxon>
        <taxon>Marasmiineae</taxon>
        <taxon>Mycenaceae</taxon>
        <taxon>Mycena</taxon>
    </lineage>
</organism>
<dbReference type="EMBL" id="JACAZF010000013">
    <property type="protein sequence ID" value="KAF7291360.1"/>
    <property type="molecule type" value="Genomic_DNA"/>
</dbReference>
<dbReference type="GeneID" id="59351792"/>
<evidence type="ECO:0000313" key="4">
    <source>
        <dbReference type="Proteomes" id="UP000636479"/>
    </source>
</evidence>
<dbReference type="RefSeq" id="XP_037214482.1">
    <property type="nucleotide sequence ID" value="XM_037369276.1"/>
</dbReference>
<evidence type="ECO:0000313" key="3">
    <source>
        <dbReference type="EMBL" id="KAF7291360.1"/>
    </source>
</evidence>
<name>A0A8H6S341_9AGAR</name>
<protein>
    <submittedName>
        <fullName evidence="3">Putative epoxide hydrolase</fullName>
    </submittedName>
</protein>
<accession>A0A8H6S341</accession>
<evidence type="ECO:0000256" key="1">
    <source>
        <dbReference type="ARBA" id="ARBA00010088"/>
    </source>
</evidence>
<dbReference type="AlphaFoldDB" id="A0A8H6S341"/>
<dbReference type="GO" id="GO:0004301">
    <property type="term" value="F:epoxide hydrolase activity"/>
    <property type="evidence" value="ECO:0007669"/>
    <property type="project" value="TreeGrafter"/>
</dbReference>
<reference evidence="3" key="1">
    <citation type="submission" date="2020-05" db="EMBL/GenBank/DDBJ databases">
        <title>Mycena genomes resolve the evolution of fungal bioluminescence.</title>
        <authorList>
            <person name="Tsai I.J."/>
        </authorList>
    </citation>
    <scope>NUCLEOTIDE SEQUENCE</scope>
    <source>
        <strain evidence="3">171206Taipei</strain>
    </source>
</reference>
<evidence type="ECO:0000256" key="2">
    <source>
        <dbReference type="ARBA" id="ARBA00022801"/>
    </source>
</evidence>
<gene>
    <name evidence="3" type="ORF">MIND_01280500</name>
</gene>
<keyword evidence="2 3" id="KW-0378">Hydrolase</keyword>
<dbReference type="GO" id="GO:0097176">
    <property type="term" value="P:epoxide metabolic process"/>
    <property type="evidence" value="ECO:0007669"/>
    <property type="project" value="TreeGrafter"/>
</dbReference>